<evidence type="ECO:0000313" key="7">
    <source>
        <dbReference type="Proteomes" id="UP000466794"/>
    </source>
</evidence>
<evidence type="ECO:0000256" key="1">
    <source>
        <dbReference type="ARBA" id="ARBA00001946"/>
    </source>
</evidence>
<evidence type="ECO:0000256" key="4">
    <source>
        <dbReference type="RuleBase" id="RU003476"/>
    </source>
</evidence>
<protein>
    <submittedName>
        <fullName evidence="6">NUDIX domain-containing protein</fullName>
    </submittedName>
</protein>
<comment type="caution">
    <text evidence="6">The sequence shown here is derived from an EMBL/GenBank/DDBJ whole genome shotgun (WGS) entry which is preliminary data.</text>
</comment>
<dbReference type="AlphaFoldDB" id="A0A7K1USW0"/>
<evidence type="ECO:0000256" key="2">
    <source>
        <dbReference type="ARBA" id="ARBA00005582"/>
    </source>
</evidence>
<feature type="domain" description="Nudix hydrolase" evidence="5">
    <location>
        <begin position="17"/>
        <end position="147"/>
    </location>
</feature>
<sequence length="156" mass="16965">MSRTDFFEDPTAPKANSIVVAVSALVRDGQGQILMIRRTDNDKYSIPGGGMEIGETPTQAVIREVEEETGIRVTVTGLVGVFSNPDHVIAYDDGEVRQEFSICFTADPTGGEPRTSSESKVVEWIAPDDLAAHDIHPSIKLRIDTALAGRAEPYYT</sequence>
<dbReference type="InterPro" id="IPR015797">
    <property type="entry name" value="NUDIX_hydrolase-like_dom_sf"/>
</dbReference>
<dbReference type="RefSeq" id="WP_157386761.1">
    <property type="nucleotide sequence ID" value="NZ_WRPP01000001.1"/>
</dbReference>
<dbReference type="PROSITE" id="PS00893">
    <property type="entry name" value="NUDIX_BOX"/>
    <property type="match status" value="1"/>
</dbReference>
<dbReference type="GO" id="GO:0016787">
    <property type="term" value="F:hydrolase activity"/>
    <property type="evidence" value="ECO:0007669"/>
    <property type="project" value="UniProtKB-KW"/>
</dbReference>
<dbReference type="Pfam" id="PF00293">
    <property type="entry name" value="NUDIX"/>
    <property type="match status" value="1"/>
</dbReference>
<dbReference type="PRINTS" id="PR00502">
    <property type="entry name" value="NUDIXFAMILY"/>
</dbReference>
<dbReference type="InterPro" id="IPR000086">
    <property type="entry name" value="NUDIX_hydrolase_dom"/>
</dbReference>
<dbReference type="CDD" id="cd02883">
    <property type="entry name" value="NUDIX_Hydrolase"/>
    <property type="match status" value="1"/>
</dbReference>
<keyword evidence="3 4" id="KW-0378">Hydrolase</keyword>
<evidence type="ECO:0000259" key="5">
    <source>
        <dbReference type="PROSITE" id="PS51462"/>
    </source>
</evidence>
<name>A0A7K1USW0_9NOCA</name>
<dbReference type="EMBL" id="WRPP01000001">
    <property type="protein sequence ID" value="MVU77415.1"/>
    <property type="molecule type" value="Genomic_DNA"/>
</dbReference>
<dbReference type="Proteomes" id="UP000466794">
    <property type="component" value="Unassembled WGS sequence"/>
</dbReference>
<gene>
    <name evidence="6" type="ORF">GPX89_09160</name>
</gene>
<evidence type="ECO:0000313" key="6">
    <source>
        <dbReference type="EMBL" id="MVU77415.1"/>
    </source>
</evidence>
<dbReference type="PROSITE" id="PS51462">
    <property type="entry name" value="NUDIX"/>
    <property type="match status" value="1"/>
</dbReference>
<comment type="similarity">
    <text evidence="2 4">Belongs to the Nudix hydrolase family.</text>
</comment>
<accession>A0A7K1USW0</accession>
<dbReference type="PANTHER" id="PTHR43046:SF16">
    <property type="entry name" value="ADP-RIBOSE PYROPHOSPHATASE YJHB-RELATED"/>
    <property type="match status" value="1"/>
</dbReference>
<reference evidence="6 7" key="1">
    <citation type="submission" date="2019-12" db="EMBL/GenBank/DDBJ databases">
        <title>Nocardia sp. nov. ET3-3 isolated from soil.</title>
        <authorList>
            <person name="Kanchanasin P."/>
            <person name="Tanasupawat S."/>
            <person name="Yuki M."/>
            <person name="Kudo T."/>
        </authorList>
    </citation>
    <scope>NUCLEOTIDE SEQUENCE [LARGE SCALE GENOMIC DNA]</scope>
    <source>
        <strain evidence="6 7">ET3-3</strain>
    </source>
</reference>
<dbReference type="PANTHER" id="PTHR43046">
    <property type="entry name" value="GDP-MANNOSE MANNOSYL HYDROLASE"/>
    <property type="match status" value="1"/>
</dbReference>
<dbReference type="InterPro" id="IPR020476">
    <property type="entry name" value="Nudix_hydrolase"/>
</dbReference>
<evidence type="ECO:0000256" key="3">
    <source>
        <dbReference type="ARBA" id="ARBA00022801"/>
    </source>
</evidence>
<dbReference type="SUPFAM" id="SSF55811">
    <property type="entry name" value="Nudix"/>
    <property type="match status" value="1"/>
</dbReference>
<comment type="cofactor">
    <cofactor evidence="1">
        <name>Mg(2+)</name>
        <dbReference type="ChEBI" id="CHEBI:18420"/>
    </cofactor>
</comment>
<organism evidence="6 7">
    <name type="scientific">Nocardia terrae</name>
    <dbReference type="NCBI Taxonomy" id="2675851"/>
    <lineage>
        <taxon>Bacteria</taxon>
        <taxon>Bacillati</taxon>
        <taxon>Actinomycetota</taxon>
        <taxon>Actinomycetes</taxon>
        <taxon>Mycobacteriales</taxon>
        <taxon>Nocardiaceae</taxon>
        <taxon>Nocardia</taxon>
    </lineage>
</organism>
<dbReference type="Gene3D" id="3.90.79.10">
    <property type="entry name" value="Nucleoside Triphosphate Pyrophosphohydrolase"/>
    <property type="match status" value="1"/>
</dbReference>
<keyword evidence="7" id="KW-1185">Reference proteome</keyword>
<proteinExistence type="inferred from homology"/>
<dbReference type="InterPro" id="IPR020084">
    <property type="entry name" value="NUDIX_hydrolase_CS"/>
</dbReference>